<name>A0A1Y1UCA8_9TREE</name>
<feature type="compositionally biased region" description="Pro residues" evidence="1">
    <location>
        <begin position="8"/>
        <end position="17"/>
    </location>
</feature>
<sequence length="429" mass="47056">MSFSTPEPISPVDPSPPCRVRDTPGTEFFSALHLDSPRGMGTKPLRVKKRVARTAGVRARRSTLSLPRTPRSSSGHSTPTRPQRTNTTSTNASRIHHSISQIFLASSPLDLSPPPLPPKHHAYSGVETIAPSPPVSPDTDSPRLPLTPSRAPPKAARLLGTHVKTQIKQKVPRKHHYRPLPTQTLIEIEKFLGNVPPAPPKSSLKPISRAIERKVGHGKTVRHRAMDGTMWMDEEEEQEFASLLGDKETFASVLTSVPPRTTSRPQLARADSAESDTSTGSRRRKAPPPPLKLKPRQINPSLLIISRTPEPSKKVNSHRPKIVDNPFRASQPVQIQSTPETPFVRPRRAPVPLSVYPEEYQIPSDPSPNSVTHSPLDTQISFFDPVTPTSPRPAHRRVLSGSSAAEAAVKSGAWLKKVVGVRRGQLVRV</sequence>
<dbReference type="RefSeq" id="XP_021869813.1">
    <property type="nucleotide sequence ID" value="XM_022016394.1"/>
</dbReference>
<proteinExistence type="predicted"/>
<feature type="compositionally biased region" description="Polar residues" evidence="1">
    <location>
        <begin position="254"/>
        <end position="265"/>
    </location>
</feature>
<evidence type="ECO:0000256" key="1">
    <source>
        <dbReference type="SAM" id="MobiDB-lite"/>
    </source>
</evidence>
<comment type="caution">
    <text evidence="2">The sequence shown here is derived from an EMBL/GenBank/DDBJ whole genome shotgun (WGS) entry which is preliminary data.</text>
</comment>
<dbReference type="GeneID" id="33558203"/>
<organism evidence="2 3">
    <name type="scientific">Kockovaella imperatae</name>
    <dbReference type="NCBI Taxonomy" id="4999"/>
    <lineage>
        <taxon>Eukaryota</taxon>
        <taxon>Fungi</taxon>
        <taxon>Dikarya</taxon>
        <taxon>Basidiomycota</taxon>
        <taxon>Agaricomycotina</taxon>
        <taxon>Tremellomycetes</taxon>
        <taxon>Tremellales</taxon>
        <taxon>Cuniculitremaceae</taxon>
        <taxon>Kockovaella</taxon>
    </lineage>
</organism>
<dbReference type="InParanoid" id="A0A1Y1UCA8"/>
<feature type="region of interest" description="Disordered" evidence="1">
    <location>
        <begin position="1"/>
        <end position="94"/>
    </location>
</feature>
<dbReference type="Proteomes" id="UP000193218">
    <property type="component" value="Unassembled WGS sequence"/>
</dbReference>
<evidence type="ECO:0000313" key="2">
    <source>
        <dbReference type="EMBL" id="ORX35649.1"/>
    </source>
</evidence>
<dbReference type="EMBL" id="NBSH01000010">
    <property type="protein sequence ID" value="ORX35649.1"/>
    <property type="molecule type" value="Genomic_DNA"/>
</dbReference>
<dbReference type="OrthoDB" id="2575758at2759"/>
<keyword evidence="3" id="KW-1185">Reference proteome</keyword>
<feature type="compositionally biased region" description="Polar residues" evidence="1">
    <location>
        <begin position="62"/>
        <end position="94"/>
    </location>
</feature>
<protein>
    <submittedName>
        <fullName evidence="2">Uncharacterized protein</fullName>
    </submittedName>
</protein>
<evidence type="ECO:0000313" key="3">
    <source>
        <dbReference type="Proteomes" id="UP000193218"/>
    </source>
</evidence>
<accession>A0A1Y1UCA8</accession>
<dbReference type="AlphaFoldDB" id="A0A1Y1UCA8"/>
<feature type="region of interest" description="Disordered" evidence="1">
    <location>
        <begin position="254"/>
        <end position="298"/>
    </location>
</feature>
<feature type="region of interest" description="Disordered" evidence="1">
    <location>
        <begin position="110"/>
        <end position="153"/>
    </location>
</feature>
<reference evidence="2 3" key="1">
    <citation type="submission" date="2017-03" db="EMBL/GenBank/DDBJ databases">
        <title>Widespread Adenine N6-methylation of Active Genes in Fungi.</title>
        <authorList>
            <consortium name="DOE Joint Genome Institute"/>
            <person name="Mondo S.J."/>
            <person name="Dannebaum R.O."/>
            <person name="Kuo R.C."/>
            <person name="Louie K.B."/>
            <person name="Bewick A.J."/>
            <person name="Labutti K."/>
            <person name="Haridas S."/>
            <person name="Kuo A."/>
            <person name="Salamov A."/>
            <person name="Ahrendt S.R."/>
            <person name="Lau R."/>
            <person name="Bowen B.P."/>
            <person name="Lipzen A."/>
            <person name="Sullivan W."/>
            <person name="Andreopoulos W.B."/>
            <person name="Clum A."/>
            <person name="Lindquist E."/>
            <person name="Daum C."/>
            <person name="Northen T.R."/>
            <person name="Ramamoorthy G."/>
            <person name="Schmitz R.J."/>
            <person name="Gryganskyi A."/>
            <person name="Culley D."/>
            <person name="Magnuson J."/>
            <person name="James T.Y."/>
            <person name="O'Malley M.A."/>
            <person name="Stajich J.E."/>
            <person name="Spatafora J.W."/>
            <person name="Visel A."/>
            <person name="Grigoriev I.V."/>
        </authorList>
    </citation>
    <scope>NUCLEOTIDE SEQUENCE [LARGE SCALE GENOMIC DNA]</scope>
    <source>
        <strain evidence="2 3">NRRL Y-17943</strain>
    </source>
</reference>
<gene>
    <name evidence="2" type="ORF">BD324DRAFT_631014</name>
</gene>